<name>A0A4C1UFE1_EUMVA</name>
<dbReference type="EMBL" id="BGZK01000169">
    <property type="protein sequence ID" value="GBP25059.1"/>
    <property type="molecule type" value="Genomic_DNA"/>
</dbReference>
<gene>
    <name evidence="1" type="ORF">EVAR_19539_1</name>
</gene>
<dbReference type="Proteomes" id="UP000299102">
    <property type="component" value="Unassembled WGS sequence"/>
</dbReference>
<protein>
    <submittedName>
        <fullName evidence="1">Uncharacterized protein</fullName>
    </submittedName>
</protein>
<dbReference type="AlphaFoldDB" id="A0A4C1UFE1"/>
<proteinExistence type="predicted"/>
<accession>A0A4C1UFE1</accession>
<evidence type="ECO:0000313" key="1">
    <source>
        <dbReference type="EMBL" id="GBP25059.1"/>
    </source>
</evidence>
<evidence type="ECO:0000313" key="2">
    <source>
        <dbReference type="Proteomes" id="UP000299102"/>
    </source>
</evidence>
<keyword evidence="2" id="KW-1185">Reference proteome</keyword>
<reference evidence="1 2" key="1">
    <citation type="journal article" date="2019" name="Commun. Biol.">
        <title>The bagworm genome reveals a unique fibroin gene that provides high tensile strength.</title>
        <authorList>
            <person name="Kono N."/>
            <person name="Nakamura H."/>
            <person name="Ohtoshi R."/>
            <person name="Tomita M."/>
            <person name="Numata K."/>
            <person name="Arakawa K."/>
        </authorList>
    </citation>
    <scope>NUCLEOTIDE SEQUENCE [LARGE SCALE GENOMIC DNA]</scope>
</reference>
<comment type="caution">
    <text evidence="1">The sequence shown here is derived from an EMBL/GenBank/DDBJ whole genome shotgun (WGS) entry which is preliminary data.</text>
</comment>
<sequence>MPRCACARDPRGFTTRTQNEAVGGIGAPLTSLEYTAGHCHGTRAAGAGAGSAPDACGVRSRGSGCTEVNESLNVIAGRRETRPVIFDVSRARARVQLLLRRG</sequence>
<organism evidence="1 2">
    <name type="scientific">Eumeta variegata</name>
    <name type="common">Bagworm moth</name>
    <name type="synonym">Eumeta japonica</name>
    <dbReference type="NCBI Taxonomy" id="151549"/>
    <lineage>
        <taxon>Eukaryota</taxon>
        <taxon>Metazoa</taxon>
        <taxon>Ecdysozoa</taxon>
        <taxon>Arthropoda</taxon>
        <taxon>Hexapoda</taxon>
        <taxon>Insecta</taxon>
        <taxon>Pterygota</taxon>
        <taxon>Neoptera</taxon>
        <taxon>Endopterygota</taxon>
        <taxon>Lepidoptera</taxon>
        <taxon>Glossata</taxon>
        <taxon>Ditrysia</taxon>
        <taxon>Tineoidea</taxon>
        <taxon>Psychidae</taxon>
        <taxon>Oiketicinae</taxon>
        <taxon>Eumeta</taxon>
    </lineage>
</organism>